<dbReference type="OrthoDB" id="672127at2759"/>
<dbReference type="Proteomes" id="UP000585474">
    <property type="component" value="Unassembled WGS sequence"/>
</dbReference>
<dbReference type="Pfam" id="PF03140">
    <property type="entry name" value="DUF247"/>
    <property type="match status" value="1"/>
</dbReference>
<sequence length="437" mass="51365">MDEEWVIELNQELKRLKDEALVEECQWGKRSIYKVPTRMTDKNKKAFQPQVVSFGPYHHGEEHLMPMEEHKHRALFHFLERTNMSLQSIVDNLTKVVEDLKDSYDLLGDDWQSETGRFLRLMVLDGCFMLEVLCYYDRRDRFGNYAPNDPIFSFPGNLHVMPYIRRDMLLLENQLPLRVLIELAAGIYPEKRHAREFVNRLIFWFTKSISSDTRECLHLLDIFRKGMLWSSPIERRGGIIHIFDDCEITVSATELHEAGISFEAIGTGRTIGRIEEISFKDRVFRLPFLVVDDTTESMFLNLMAYERLHVGAGNEVTSYVYFMGTIIKNVRDVILLKSNYIIQNGIGSEEAVVELFKSLSKGVMYNPNSIVGWVLRDINVHRRKPWVKYRANFFHGYHVSTQWNPWAYWSIIFAILLFTLTVVQTAYTIFPYYRQNK</sequence>
<evidence type="ECO:0008006" key="4">
    <source>
        <dbReference type="Google" id="ProtNLM"/>
    </source>
</evidence>
<dbReference type="PANTHER" id="PTHR31170">
    <property type="entry name" value="BNAC04G53230D PROTEIN"/>
    <property type="match status" value="1"/>
</dbReference>
<protein>
    <recommendedName>
        <fullName evidence="4">Transmembrane protein</fullName>
    </recommendedName>
</protein>
<proteinExistence type="predicted"/>
<evidence type="ECO:0000313" key="3">
    <source>
        <dbReference type="Proteomes" id="UP000585474"/>
    </source>
</evidence>
<feature type="transmembrane region" description="Helical" evidence="1">
    <location>
        <begin position="406"/>
        <end position="430"/>
    </location>
</feature>
<reference evidence="2 3" key="1">
    <citation type="submission" date="2019-07" db="EMBL/GenBank/DDBJ databases">
        <title>De Novo Assembly of kiwifruit Actinidia rufa.</title>
        <authorList>
            <person name="Sugita-Konishi S."/>
            <person name="Sato K."/>
            <person name="Mori E."/>
            <person name="Abe Y."/>
            <person name="Kisaki G."/>
            <person name="Hamano K."/>
            <person name="Suezawa K."/>
            <person name="Otani M."/>
            <person name="Fukuda T."/>
            <person name="Manabe T."/>
            <person name="Gomi K."/>
            <person name="Tabuchi M."/>
            <person name="Akimitsu K."/>
            <person name="Kataoka I."/>
        </authorList>
    </citation>
    <scope>NUCLEOTIDE SEQUENCE [LARGE SCALE GENOMIC DNA]</scope>
    <source>
        <strain evidence="3">cv. Fuchu</strain>
    </source>
</reference>
<keyword evidence="1" id="KW-1133">Transmembrane helix</keyword>
<accession>A0A7J0HBT8</accession>
<dbReference type="PANTHER" id="PTHR31170:SF18">
    <property type="entry name" value="(WILD MALAYSIAN BANANA) HYPOTHETICAL PROTEIN"/>
    <property type="match status" value="1"/>
</dbReference>
<gene>
    <name evidence="2" type="ORF">Acr_28g0012140</name>
</gene>
<dbReference type="EMBL" id="BJWL01000028">
    <property type="protein sequence ID" value="GFZ20509.1"/>
    <property type="molecule type" value="Genomic_DNA"/>
</dbReference>
<keyword evidence="1" id="KW-0472">Membrane</keyword>
<name>A0A7J0HBT8_9ERIC</name>
<comment type="caution">
    <text evidence="2">The sequence shown here is derived from an EMBL/GenBank/DDBJ whole genome shotgun (WGS) entry which is preliminary data.</text>
</comment>
<dbReference type="AlphaFoldDB" id="A0A7J0HBT8"/>
<evidence type="ECO:0000256" key="1">
    <source>
        <dbReference type="SAM" id="Phobius"/>
    </source>
</evidence>
<dbReference type="InterPro" id="IPR004158">
    <property type="entry name" value="DUF247_pln"/>
</dbReference>
<keyword evidence="3" id="KW-1185">Reference proteome</keyword>
<organism evidence="2 3">
    <name type="scientific">Actinidia rufa</name>
    <dbReference type="NCBI Taxonomy" id="165716"/>
    <lineage>
        <taxon>Eukaryota</taxon>
        <taxon>Viridiplantae</taxon>
        <taxon>Streptophyta</taxon>
        <taxon>Embryophyta</taxon>
        <taxon>Tracheophyta</taxon>
        <taxon>Spermatophyta</taxon>
        <taxon>Magnoliopsida</taxon>
        <taxon>eudicotyledons</taxon>
        <taxon>Gunneridae</taxon>
        <taxon>Pentapetalae</taxon>
        <taxon>asterids</taxon>
        <taxon>Ericales</taxon>
        <taxon>Actinidiaceae</taxon>
        <taxon>Actinidia</taxon>
    </lineage>
</organism>
<evidence type="ECO:0000313" key="2">
    <source>
        <dbReference type="EMBL" id="GFZ20509.1"/>
    </source>
</evidence>
<keyword evidence="1" id="KW-0812">Transmembrane</keyword>